<feature type="transmembrane region" description="Helical" evidence="1">
    <location>
        <begin position="167"/>
        <end position="188"/>
    </location>
</feature>
<feature type="transmembrane region" description="Helical" evidence="1">
    <location>
        <begin position="247"/>
        <end position="270"/>
    </location>
</feature>
<feature type="transmembrane region" description="Helical" evidence="1">
    <location>
        <begin position="32"/>
        <end position="51"/>
    </location>
</feature>
<protein>
    <submittedName>
        <fullName evidence="2">Capsular biosynthesis protein</fullName>
    </submittedName>
</protein>
<dbReference type="AlphaFoldDB" id="A0A2S3QV85"/>
<name>A0A2S3QV85_VIBVL</name>
<feature type="transmembrane region" description="Helical" evidence="1">
    <location>
        <begin position="427"/>
        <end position="447"/>
    </location>
</feature>
<feature type="transmembrane region" description="Helical" evidence="1">
    <location>
        <begin position="88"/>
        <end position="111"/>
    </location>
</feature>
<keyword evidence="1" id="KW-0812">Transmembrane</keyword>
<proteinExistence type="predicted"/>
<feature type="transmembrane region" description="Helical" evidence="1">
    <location>
        <begin position="63"/>
        <end position="82"/>
    </location>
</feature>
<feature type="transmembrane region" description="Helical" evidence="1">
    <location>
        <begin position="7"/>
        <end position="26"/>
    </location>
</feature>
<gene>
    <name evidence="2" type="ORF">CRN52_22580</name>
</gene>
<keyword evidence="1" id="KW-1133">Transmembrane helix</keyword>
<organism evidence="2 3">
    <name type="scientific">Vibrio vulnificus</name>
    <dbReference type="NCBI Taxonomy" id="672"/>
    <lineage>
        <taxon>Bacteria</taxon>
        <taxon>Pseudomonadati</taxon>
        <taxon>Pseudomonadota</taxon>
        <taxon>Gammaproteobacteria</taxon>
        <taxon>Vibrionales</taxon>
        <taxon>Vibrionaceae</taxon>
        <taxon>Vibrio</taxon>
    </lineage>
</organism>
<keyword evidence="1" id="KW-0472">Membrane</keyword>
<sequence>MTLNNGFYLQGLAWITLVVCGLVQYFTGIGSVLWLPFILACVMVILLMMQTRFSQFSLDTQEQLILFGLVALFILALLSTVLQNGVTVTIVGFKNELAMALITLCLLLGFCRESQIYRVTQTLYWIFYLQFPVIAYQVLVMVPKRVAAMGEYEKWDSVVGTFGGDPLGGGNTAALGLFCLLIMLLKLSEYKHGVATKRSTLLHIIAAFAVCVLGEIKFVILISPLLLAFTWFAPSYLKGMRRYGLKMVLIILFGMLALITIAVLVLAASYASAFGGDPSKGALMVFIDSLSYAFDPHYIMPSGELGRMTTLFFWQENSDLYGWPSQWFGYGLNATNHGSSVAPGFLNQVFNVLLDSTSLSMMLWELGLVGLLLFVAVVGSIVWVALPTPQLDIESINDEDRRLLASQPAFIAFIIAVLLSLPYSQILMLVPMLQFLFYFALGAVVVIRQSVRQQVTHCDFAMRGEA</sequence>
<comment type="caution">
    <text evidence="2">The sequence shown here is derived from an EMBL/GenBank/DDBJ whole genome shotgun (WGS) entry which is preliminary data.</text>
</comment>
<dbReference type="RefSeq" id="WP_103201210.1">
    <property type="nucleotide sequence ID" value="NZ_PDGH01000146.1"/>
</dbReference>
<dbReference type="EMBL" id="PDGH01000146">
    <property type="protein sequence ID" value="POB41780.1"/>
    <property type="molecule type" value="Genomic_DNA"/>
</dbReference>
<evidence type="ECO:0000256" key="1">
    <source>
        <dbReference type="SAM" id="Phobius"/>
    </source>
</evidence>
<feature type="transmembrane region" description="Helical" evidence="1">
    <location>
        <begin position="361"/>
        <end position="383"/>
    </location>
</feature>
<evidence type="ECO:0000313" key="2">
    <source>
        <dbReference type="EMBL" id="POB41780.1"/>
    </source>
</evidence>
<feature type="transmembrane region" description="Helical" evidence="1">
    <location>
        <begin position="123"/>
        <end position="142"/>
    </location>
</feature>
<feature type="transmembrane region" description="Helical" evidence="1">
    <location>
        <begin position="200"/>
        <end position="227"/>
    </location>
</feature>
<reference evidence="2 3" key="1">
    <citation type="journal article" date="2018" name="Front. Microbiol.">
        <title>Phylogeny of Vibrio vulnificus from the Analysis of the Core-Genome: Implications for Intra-Species Taxonomy.</title>
        <authorList>
            <person name="Roig F.J."/>
            <person name="Gonzalez-Candelas F."/>
            <person name="Sanjuan E."/>
            <person name="Fouz B."/>
            <person name="Feil E.J."/>
            <person name="Llorens C."/>
            <person name="Baker-Austin C."/>
            <person name="Oliver J.D."/>
            <person name="Danin-Poleg Y."/>
            <person name="Gibas C.J."/>
            <person name="Kashi Y."/>
            <person name="Gulig P.A."/>
            <person name="Morrison S.S."/>
            <person name="Amaro C."/>
        </authorList>
    </citation>
    <scope>NUCLEOTIDE SEQUENCE [LARGE SCALE GENOMIC DNA]</scope>
    <source>
        <strain evidence="2 3">CECT4608</strain>
    </source>
</reference>
<dbReference type="Proteomes" id="UP000237466">
    <property type="component" value="Unassembled WGS sequence"/>
</dbReference>
<accession>A0A2S3QV85</accession>
<evidence type="ECO:0000313" key="3">
    <source>
        <dbReference type="Proteomes" id="UP000237466"/>
    </source>
</evidence>